<name>A0ABQ7B731_BRACR</name>
<evidence type="ECO:0000256" key="1">
    <source>
        <dbReference type="SAM" id="MobiDB-lite"/>
    </source>
</evidence>
<evidence type="ECO:0000313" key="2">
    <source>
        <dbReference type="EMBL" id="KAF3528064.1"/>
    </source>
</evidence>
<organism evidence="2 3">
    <name type="scientific">Brassica cretica</name>
    <name type="common">Mustard</name>
    <dbReference type="NCBI Taxonomy" id="69181"/>
    <lineage>
        <taxon>Eukaryota</taxon>
        <taxon>Viridiplantae</taxon>
        <taxon>Streptophyta</taxon>
        <taxon>Embryophyta</taxon>
        <taxon>Tracheophyta</taxon>
        <taxon>Spermatophyta</taxon>
        <taxon>Magnoliopsida</taxon>
        <taxon>eudicotyledons</taxon>
        <taxon>Gunneridae</taxon>
        <taxon>Pentapetalae</taxon>
        <taxon>rosids</taxon>
        <taxon>malvids</taxon>
        <taxon>Brassicales</taxon>
        <taxon>Brassicaceae</taxon>
        <taxon>Brassiceae</taxon>
        <taxon>Brassica</taxon>
    </lineage>
</organism>
<protein>
    <recommendedName>
        <fullName evidence="4">DUF4005 domain-containing protein</fullName>
    </recommendedName>
</protein>
<evidence type="ECO:0000313" key="3">
    <source>
        <dbReference type="Proteomes" id="UP000266723"/>
    </source>
</evidence>
<gene>
    <name evidence="2" type="ORF">DY000_02041765</name>
</gene>
<dbReference type="EMBL" id="QGKV02001507">
    <property type="protein sequence ID" value="KAF3528064.1"/>
    <property type="molecule type" value="Genomic_DNA"/>
</dbReference>
<reference evidence="2 3" key="1">
    <citation type="journal article" date="2020" name="BMC Genomics">
        <title>Intraspecific diversification of the crop wild relative Brassica cretica Lam. using demographic model selection.</title>
        <authorList>
            <person name="Kioukis A."/>
            <person name="Michalopoulou V.A."/>
            <person name="Briers L."/>
            <person name="Pirintsos S."/>
            <person name="Studholme D.J."/>
            <person name="Pavlidis P."/>
            <person name="Sarris P.F."/>
        </authorList>
    </citation>
    <scope>NUCLEOTIDE SEQUENCE [LARGE SCALE GENOMIC DNA]</scope>
    <source>
        <strain evidence="3">cv. PFS-1207/04</strain>
    </source>
</reference>
<keyword evidence="3" id="KW-1185">Reference proteome</keyword>
<feature type="region of interest" description="Disordered" evidence="1">
    <location>
        <begin position="43"/>
        <end position="106"/>
    </location>
</feature>
<feature type="compositionally biased region" description="Basic residues" evidence="1">
    <location>
        <begin position="54"/>
        <end position="63"/>
    </location>
</feature>
<feature type="compositionally biased region" description="Polar residues" evidence="1">
    <location>
        <begin position="85"/>
        <end position="106"/>
    </location>
</feature>
<proteinExistence type="predicted"/>
<evidence type="ECO:0008006" key="4">
    <source>
        <dbReference type="Google" id="ProtNLM"/>
    </source>
</evidence>
<accession>A0ABQ7B731</accession>
<sequence>MRNPCRNLLKPFSITKTSPSPKAFLILDELSLSSIYSQLASRTATAPVRDPIGKRHLAPHHASRSSSFQLASDRPARGSLGGPVLQSSKPKGNTNSENMKSNLVVL</sequence>
<comment type="caution">
    <text evidence="2">The sequence shown here is derived from an EMBL/GenBank/DDBJ whole genome shotgun (WGS) entry which is preliminary data.</text>
</comment>
<dbReference type="Proteomes" id="UP000266723">
    <property type="component" value="Unassembled WGS sequence"/>
</dbReference>